<protein>
    <submittedName>
        <fullName evidence="1">Methyltransferase</fullName>
    </submittedName>
</protein>
<gene>
    <name evidence="1" type="ORF">JT25_012200</name>
</gene>
<accession>A0A126T568</accession>
<dbReference type="STRING" id="1538553.JT25_012200"/>
<organism evidence="1 2">
    <name type="scientific">Methylomonas denitrificans</name>
    <dbReference type="NCBI Taxonomy" id="1538553"/>
    <lineage>
        <taxon>Bacteria</taxon>
        <taxon>Pseudomonadati</taxon>
        <taxon>Pseudomonadota</taxon>
        <taxon>Gammaproteobacteria</taxon>
        <taxon>Methylococcales</taxon>
        <taxon>Methylococcaceae</taxon>
        <taxon>Methylomonas</taxon>
    </lineage>
</organism>
<dbReference type="InterPro" id="IPR029063">
    <property type="entry name" value="SAM-dependent_MTases_sf"/>
</dbReference>
<dbReference type="RefSeq" id="WP_036278055.1">
    <property type="nucleotide sequence ID" value="NZ_CP014476.1"/>
</dbReference>
<reference evidence="1 2" key="1">
    <citation type="journal article" date="2015" name="Environ. Microbiol.">
        <title>Methane oxidation coupled to nitrate reduction under hypoxia by the Gammaproteobacterium Methylomonas denitrificans, sp. nov. type strain FJG1.</title>
        <authorList>
            <person name="Kits K.D."/>
            <person name="Klotz M.G."/>
            <person name="Stein L.Y."/>
        </authorList>
    </citation>
    <scope>NUCLEOTIDE SEQUENCE [LARGE SCALE GENOMIC DNA]</scope>
    <source>
        <strain evidence="1 2">FJG1</strain>
    </source>
</reference>
<dbReference type="Proteomes" id="UP000030512">
    <property type="component" value="Chromosome"/>
</dbReference>
<dbReference type="Gene3D" id="3.40.50.150">
    <property type="entry name" value="Vaccinia Virus protein VP39"/>
    <property type="match status" value="1"/>
</dbReference>
<evidence type="ECO:0000313" key="2">
    <source>
        <dbReference type="Proteomes" id="UP000030512"/>
    </source>
</evidence>
<dbReference type="AlphaFoldDB" id="A0A126T568"/>
<proteinExistence type="predicted"/>
<name>A0A126T568_9GAMM</name>
<dbReference type="KEGG" id="mdn:JT25_012200"/>
<evidence type="ECO:0000313" key="1">
    <source>
        <dbReference type="EMBL" id="AMK77233.1"/>
    </source>
</evidence>
<dbReference type="GO" id="GO:0008168">
    <property type="term" value="F:methyltransferase activity"/>
    <property type="evidence" value="ECO:0007669"/>
    <property type="project" value="UniProtKB-KW"/>
</dbReference>
<keyword evidence="1" id="KW-0808">Transferase</keyword>
<keyword evidence="1" id="KW-0489">Methyltransferase</keyword>
<dbReference type="GO" id="GO:0032259">
    <property type="term" value="P:methylation"/>
    <property type="evidence" value="ECO:0007669"/>
    <property type="project" value="UniProtKB-KW"/>
</dbReference>
<dbReference type="SUPFAM" id="SSF53335">
    <property type="entry name" value="S-adenosyl-L-methionine-dependent methyltransferases"/>
    <property type="match status" value="1"/>
</dbReference>
<dbReference type="OrthoDB" id="9810247at2"/>
<dbReference type="EMBL" id="CP014476">
    <property type="protein sequence ID" value="AMK77233.1"/>
    <property type="molecule type" value="Genomic_DNA"/>
</dbReference>
<dbReference type="Pfam" id="PF13489">
    <property type="entry name" value="Methyltransf_23"/>
    <property type="match status" value="1"/>
</dbReference>
<sequence>MDVKEEDILGESVYGHWYYVSKGNVIRHLLKPVAGKSVLDVGAGSGVFSKSLMNHDLVENARCVDTAYEVDEKLESYKGKCIRFVRSVKSADESLVLMIDVLEHVEDDLVVLKYYSDQIPSGGHVLISVPAFNFLWSGHDVFLEHKRRYTLAKLERLVNSAGLEVVKGRYFFGFLFPVVAVIRLIKRALLNAGQLSAKSDLTKSNNFVNFLLIAVHVIELKVLFSVNRIVGLTAFCLAKKP</sequence>
<keyword evidence="2" id="KW-1185">Reference proteome</keyword>